<dbReference type="PANTHER" id="PTHR30273:SF2">
    <property type="entry name" value="PROTEIN FECR"/>
    <property type="match status" value="1"/>
</dbReference>
<dbReference type="Gene3D" id="3.55.50.30">
    <property type="match status" value="1"/>
</dbReference>
<keyword evidence="1" id="KW-1133">Transmembrane helix</keyword>
<feature type="domain" description="FecR protein" evidence="2">
    <location>
        <begin position="92"/>
        <end position="186"/>
    </location>
</feature>
<feature type="transmembrane region" description="Helical" evidence="1">
    <location>
        <begin position="61"/>
        <end position="81"/>
    </location>
</feature>
<evidence type="ECO:0000259" key="2">
    <source>
        <dbReference type="Pfam" id="PF04773"/>
    </source>
</evidence>
<dbReference type="PANTHER" id="PTHR30273">
    <property type="entry name" value="PERIPLASMIC SIGNAL SENSOR AND SIGMA FACTOR ACTIVATOR FECR-RELATED"/>
    <property type="match status" value="1"/>
</dbReference>
<evidence type="ECO:0000256" key="1">
    <source>
        <dbReference type="SAM" id="Phobius"/>
    </source>
</evidence>
<dbReference type="Pfam" id="PF16344">
    <property type="entry name" value="FecR_C"/>
    <property type="match status" value="1"/>
</dbReference>
<dbReference type="AlphaFoldDB" id="A0A1D7QC80"/>
<sequence>MNEKDKRDLYKEFGINDPDEFFDGEKEREMLQQEILGRIQATKEIHTKQALQTSVKRRRTMMSVAAAIGLLLVSAALMFYYNYSAFSSNYITVVVPQGETREVVLPDGSTVWLNAASTLKYPKKFGKKRTVYLLDGEGFFDVVHNKNVPFVVEASGIKTHVLGTSFVVKSYKSLSTMSVSVVTGKVAVSDDHKQLSVLVKDQEAVYTKDHRKPKVIPVKAHERTEWNDGKVILHAAHFEDLILAVENAYQVKINYDKDVFKNCFSTIRFDTEQSLTDVMETIKDIQGITYQIKEKEVSIVGSGCN</sequence>
<name>A0A1D7QC80_9SPHI</name>
<protein>
    <recommendedName>
        <fullName evidence="6">Ferric-dicitrate binding protein FerR, regulates iron transport through sigma-19</fullName>
    </recommendedName>
</protein>
<evidence type="ECO:0000259" key="3">
    <source>
        <dbReference type="Pfam" id="PF16344"/>
    </source>
</evidence>
<dbReference type="EMBL" id="CP017141">
    <property type="protein sequence ID" value="AOM76293.1"/>
    <property type="molecule type" value="Genomic_DNA"/>
</dbReference>
<dbReference type="RefSeq" id="WP_069377989.1">
    <property type="nucleotide sequence ID" value="NZ_CP017141.1"/>
</dbReference>
<dbReference type="Gene3D" id="2.60.120.1440">
    <property type="match status" value="1"/>
</dbReference>
<keyword evidence="1" id="KW-0472">Membrane</keyword>
<dbReference type="InterPro" id="IPR032508">
    <property type="entry name" value="FecR_C"/>
</dbReference>
<feature type="domain" description="Protein FecR C-terminal" evidence="3">
    <location>
        <begin position="232"/>
        <end position="299"/>
    </location>
</feature>
<gene>
    <name evidence="4" type="ORF">BFS30_03445</name>
</gene>
<evidence type="ECO:0000313" key="4">
    <source>
        <dbReference type="EMBL" id="AOM76293.1"/>
    </source>
</evidence>
<evidence type="ECO:0000313" key="5">
    <source>
        <dbReference type="Proteomes" id="UP000094313"/>
    </source>
</evidence>
<dbReference type="KEGG" id="psty:BFS30_03445"/>
<keyword evidence="1" id="KW-0812">Transmembrane</keyword>
<proteinExistence type="predicted"/>
<dbReference type="InterPro" id="IPR006860">
    <property type="entry name" value="FecR"/>
</dbReference>
<dbReference type="Proteomes" id="UP000094313">
    <property type="component" value="Chromosome"/>
</dbReference>
<keyword evidence="5" id="KW-1185">Reference proteome</keyword>
<dbReference type="PIRSF" id="PIRSF018266">
    <property type="entry name" value="FecR"/>
    <property type="match status" value="1"/>
</dbReference>
<dbReference type="InterPro" id="IPR012373">
    <property type="entry name" value="Ferrdict_sens_TM"/>
</dbReference>
<evidence type="ECO:0008006" key="6">
    <source>
        <dbReference type="Google" id="ProtNLM"/>
    </source>
</evidence>
<organism evidence="4 5">
    <name type="scientific">Pedobacter steynii</name>
    <dbReference type="NCBI Taxonomy" id="430522"/>
    <lineage>
        <taxon>Bacteria</taxon>
        <taxon>Pseudomonadati</taxon>
        <taxon>Bacteroidota</taxon>
        <taxon>Sphingobacteriia</taxon>
        <taxon>Sphingobacteriales</taxon>
        <taxon>Sphingobacteriaceae</taxon>
        <taxon>Pedobacter</taxon>
    </lineage>
</organism>
<dbReference type="Pfam" id="PF04773">
    <property type="entry name" value="FecR"/>
    <property type="match status" value="1"/>
</dbReference>
<accession>A0A1D7QC80</accession>
<dbReference type="OrthoDB" id="642683at2"/>
<reference evidence="4 5" key="1">
    <citation type="submission" date="2016-08" db="EMBL/GenBank/DDBJ databases">
        <authorList>
            <person name="Seilhamer J.J."/>
        </authorList>
    </citation>
    <scope>NUCLEOTIDE SEQUENCE [LARGE SCALE GENOMIC DNA]</scope>
    <source>
        <strain evidence="4 5">DX4</strain>
    </source>
</reference>
<dbReference type="GO" id="GO:0016989">
    <property type="term" value="F:sigma factor antagonist activity"/>
    <property type="evidence" value="ECO:0007669"/>
    <property type="project" value="TreeGrafter"/>
</dbReference>